<sequence length="755" mass="84086">MAFKPDRNITDFFKPFAQPKFKRISAGEGRSASEPQNAPAAATTKVQQQTAKSRFSMPPSRSTSSNVRDTNLVKSVETKINDPIPTPIPSSPPVYHAPTSRFPRELSPLSSPESSPSPPSPPPTIPKKHETLVIPPMDPSVSSSSLSSLPISSQSSSKRVIRDGMLAVTNSDSDSIDTDSDPLDDIDELIRRKRLKMTPPATSSETPQRPSNAARELRSSTRRERPSNAKPKIAQPPRKKYKFSLASLVASHNKDAQAIQKIQEYEEEYQQEMDLTARHQRELKQASDMNAEEFAALLQADDGDEEQRERVARAIERNDVLEKRVEYPFFRHADIRAHTTKLFPATAASEEGWTSSLRDESVRDELFRAGFVADMARVSALPDEVVQWIMSELLQDLEASLANSYVSALENSFSNTSFTTDSLRRQFLLRAGREDLEPDLFSDLPSMPPPAHQRPYVESTPVDAKWACLLLDSLANRLHVAERRSWLTILMLLLVDPQLEQRLDTLSSLQTCISTLLEADAASSTSATTIEHVGQRIRAHIPNPILIQRLIGLLPSSTAVTHMFKRRLGLASFMKSNTYLTNELDDVSTMNLLSLYLHENRAFKIQQESDFHKLGSRFETLDIIIGLGTSRFGFCGDEATNKTDSPISTENATTRQALSEEETNFNSAIDKVVAELRAIAFNIRDSGAAHMRRTECKTAIEKLSYRLEFSARTRPKPKKGIFGAAEGASDSIRNFVARREQDTIMENGVSSSNGT</sequence>
<feature type="compositionally biased region" description="Acidic residues" evidence="2">
    <location>
        <begin position="174"/>
        <end position="187"/>
    </location>
</feature>
<gene>
    <name evidence="3" type="ORF">M438DRAFT_344814</name>
</gene>
<proteinExistence type="predicted"/>
<feature type="compositionally biased region" description="Basic and acidic residues" evidence="2">
    <location>
        <begin position="215"/>
        <end position="227"/>
    </location>
</feature>
<feature type="compositionally biased region" description="Polar residues" evidence="2">
    <location>
        <begin position="200"/>
        <end position="211"/>
    </location>
</feature>
<feature type="region of interest" description="Disordered" evidence="2">
    <location>
        <begin position="24"/>
        <end position="238"/>
    </location>
</feature>
<feature type="coiled-coil region" evidence="1">
    <location>
        <begin position="255"/>
        <end position="324"/>
    </location>
</feature>
<dbReference type="GeneID" id="40747608"/>
<dbReference type="HOGENOM" id="CLU_362886_0_0_1"/>
<organism evidence="3 4">
    <name type="scientific">Aureobasidium pullulans EXF-150</name>
    <dbReference type="NCBI Taxonomy" id="1043002"/>
    <lineage>
        <taxon>Eukaryota</taxon>
        <taxon>Fungi</taxon>
        <taxon>Dikarya</taxon>
        <taxon>Ascomycota</taxon>
        <taxon>Pezizomycotina</taxon>
        <taxon>Dothideomycetes</taxon>
        <taxon>Dothideomycetidae</taxon>
        <taxon>Dothideales</taxon>
        <taxon>Saccotheciaceae</taxon>
        <taxon>Aureobasidium</taxon>
    </lineage>
</organism>
<dbReference type="Proteomes" id="UP000030706">
    <property type="component" value="Unassembled WGS sequence"/>
</dbReference>
<dbReference type="AlphaFoldDB" id="A0A074XJ00"/>
<feature type="compositionally biased region" description="Low complexity" evidence="2">
    <location>
        <begin position="139"/>
        <end position="157"/>
    </location>
</feature>
<feature type="compositionally biased region" description="Low complexity" evidence="2">
    <location>
        <begin position="105"/>
        <end position="114"/>
    </location>
</feature>
<evidence type="ECO:0000256" key="2">
    <source>
        <dbReference type="SAM" id="MobiDB-lite"/>
    </source>
</evidence>
<protein>
    <submittedName>
        <fullName evidence="3">Uncharacterized protein</fullName>
    </submittedName>
</protein>
<accession>A0A074XJ00</accession>
<reference evidence="3 4" key="1">
    <citation type="journal article" date="2014" name="BMC Genomics">
        <title>Genome sequencing of four Aureobasidium pullulans varieties: biotechnological potential, stress tolerance, and description of new species.</title>
        <authorList>
            <person name="Gostin Ar C."/>
            <person name="Ohm R.A."/>
            <person name="Kogej T."/>
            <person name="Sonjak S."/>
            <person name="Turk M."/>
            <person name="Zajc J."/>
            <person name="Zalar P."/>
            <person name="Grube M."/>
            <person name="Sun H."/>
            <person name="Han J."/>
            <person name="Sharma A."/>
            <person name="Chiniquy J."/>
            <person name="Ngan C.Y."/>
            <person name="Lipzen A."/>
            <person name="Barry K."/>
            <person name="Grigoriev I.V."/>
            <person name="Gunde-Cimerman N."/>
        </authorList>
    </citation>
    <scope>NUCLEOTIDE SEQUENCE [LARGE SCALE GENOMIC DNA]</scope>
    <source>
        <strain evidence="3 4">EXF-150</strain>
    </source>
</reference>
<dbReference type="OrthoDB" id="5350396at2759"/>
<dbReference type="RefSeq" id="XP_029761692.1">
    <property type="nucleotide sequence ID" value="XM_029905302.1"/>
</dbReference>
<name>A0A074XJ00_AURPU</name>
<dbReference type="STRING" id="1043002.A0A074XJ00"/>
<dbReference type="EMBL" id="KL584980">
    <property type="protein sequence ID" value="KEQ85505.1"/>
    <property type="molecule type" value="Genomic_DNA"/>
</dbReference>
<keyword evidence="1" id="KW-0175">Coiled coil</keyword>
<feature type="compositionally biased region" description="Pro residues" evidence="2">
    <location>
        <begin position="115"/>
        <end position="125"/>
    </location>
</feature>
<evidence type="ECO:0000256" key="1">
    <source>
        <dbReference type="SAM" id="Coils"/>
    </source>
</evidence>
<evidence type="ECO:0000313" key="3">
    <source>
        <dbReference type="EMBL" id="KEQ85505.1"/>
    </source>
</evidence>
<keyword evidence="4" id="KW-1185">Reference proteome</keyword>
<feature type="compositionally biased region" description="Low complexity" evidence="2">
    <location>
        <begin position="38"/>
        <end position="51"/>
    </location>
</feature>
<feature type="compositionally biased region" description="Polar residues" evidence="2">
    <location>
        <begin position="59"/>
        <end position="73"/>
    </location>
</feature>
<evidence type="ECO:0000313" key="4">
    <source>
        <dbReference type="Proteomes" id="UP000030706"/>
    </source>
</evidence>